<evidence type="ECO:0000256" key="1">
    <source>
        <dbReference type="SAM" id="MobiDB-lite"/>
    </source>
</evidence>
<proteinExistence type="predicted"/>
<dbReference type="OrthoDB" id="432970at2759"/>
<keyword evidence="3" id="KW-1185">Reference proteome</keyword>
<evidence type="ECO:0000313" key="3">
    <source>
        <dbReference type="Proteomes" id="UP000053825"/>
    </source>
</evidence>
<dbReference type="EMBL" id="KQ414924">
    <property type="protein sequence ID" value="KOC59433.1"/>
    <property type="molecule type" value="Genomic_DNA"/>
</dbReference>
<name>A0A0L7QLE3_9HYME</name>
<reference evidence="2 3" key="1">
    <citation type="submission" date="2015-07" db="EMBL/GenBank/DDBJ databases">
        <title>The genome of Habropoda laboriosa.</title>
        <authorList>
            <person name="Pan H."/>
            <person name="Kapheim K."/>
        </authorList>
    </citation>
    <scope>NUCLEOTIDE SEQUENCE [LARGE SCALE GENOMIC DNA]</scope>
    <source>
        <strain evidence="2">0110345459</strain>
    </source>
</reference>
<feature type="region of interest" description="Disordered" evidence="1">
    <location>
        <begin position="75"/>
        <end position="121"/>
    </location>
</feature>
<feature type="compositionally biased region" description="Polar residues" evidence="1">
    <location>
        <begin position="93"/>
        <end position="102"/>
    </location>
</feature>
<accession>A0A0L7QLE3</accession>
<gene>
    <name evidence="2" type="ORF">WH47_11062</name>
</gene>
<dbReference type="Proteomes" id="UP000053825">
    <property type="component" value="Unassembled WGS sequence"/>
</dbReference>
<organism evidence="2 3">
    <name type="scientific">Habropoda laboriosa</name>
    <dbReference type="NCBI Taxonomy" id="597456"/>
    <lineage>
        <taxon>Eukaryota</taxon>
        <taxon>Metazoa</taxon>
        <taxon>Ecdysozoa</taxon>
        <taxon>Arthropoda</taxon>
        <taxon>Hexapoda</taxon>
        <taxon>Insecta</taxon>
        <taxon>Pterygota</taxon>
        <taxon>Neoptera</taxon>
        <taxon>Endopterygota</taxon>
        <taxon>Hymenoptera</taxon>
        <taxon>Apocrita</taxon>
        <taxon>Aculeata</taxon>
        <taxon>Apoidea</taxon>
        <taxon>Anthophila</taxon>
        <taxon>Apidae</taxon>
        <taxon>Habropoda</taxon>
    </lineage>
</organism>
<evidence type="ECO:0000313" key="2">
    <source>
        <dbReference type="EMBL" id="KOC59433.1"/>
    </source>
</evidence>
<sequence>MAESIIKSTDLIDIVDKEEVLNDPTTSMNKKENIEKQDISNENQLEVNNSCEEKLKIIGAAEVKDQKLCTDVEYSSKTENTVSENETHPKEGITTNARLSETGSEEKSKKMDNSSTKVKDMKNTISEEEETLNEILKVVHENVSSTEVRQSTMQSKNLEQEKKNNIEEPKVMTDGDLRTENIMETVNDKINVLAETEVVTSRRDTKIKQSIETVDHMEVGIVGPPTIVSELINEEELRAESALSTDQKVQDHIAEWVQNSAKVEELVIEEEKTPIRDGRQEKNFREKRTRKKKSNDVLALPTRKSQRIVSNIIKKSIKW</sequence>
<feature type="compositionally biased region" description="Basic and acidic residues" evidence="1">
    <location>
        <begin position="104"/>
        <end position="121"/>
    </location>
</feature>
<protein>
    <submittedName>
        <fullName evidence="2">Uncharacterized protein</fullName>
    </submittedName>
</protein>
<dbReference type="AlphaFoldDB" id="A0A0L7QLE3"/>